<proteinExistence type="predicted"/>
<keyword evidence="2" id="KW-1185">Reference proteome</keyword>
<sequence length="108" mass="12049">MMGRSRAVDVHFRSDCDTWCRFELTAGGAHMKTEHVSSAVSTLTAACVVKDVMRLQLTSVTIFSVMEMICCQDLMVKELSSFEQLEPVQVSACSTRFSSWNLHRAGLL</sequence>
<evidence type="ECO:0000313" key="2">
    <source>
        <dbReference type="Proteomes" id="UP000805704"/>
    </source>
</evidence>
<accession>A0ACB7ERL7</accession>
<dbReference type="Proteomes" id="UP000805704">
    <property type="component" value="Chromosome 24"/>
</dbReference>
<name>A0ACB7ERL7_NIBAL</name>
<comment type="caution">
    <text evidence="1">The sequence shown here is derived from an EMBL/GenBank/DDBJ whole genome shotgun (WGS) entry which is preliminary data.</text>
</comment>
<evidence type="ECO:0000313" key="1">
    <source>
        <dbReference type="EMBL" id="KAG8004455.1"/>
    </source>
</evidence>
<organism evidence="1 2">
    <name type="scientific">Nibea albiflora</name>
    <name type="common">Yellow drum</name>
    <name type="synonym">Corvina albiflora</name>
    <dbReference type="NCBI Taxonomy" id="240163"/>
    <lineage>
        <taxon>Eukaryota</taxon>
        <taxon>Metazoa</taxon>
        <taxon>Chordata</taxon>
        <taxon>Craniata</taxon>
        <taxon>Vertebrata</taxon>
        <taxon>Euteleostomi</taxon>
        <taxon>Actinopterygii</taxon>
        <taxon>Neopterygii</taxon>
        <taxon>Teleostei</taxon>
        <taxon>Neoteleostei</taxon>
        <taxon>Acanthomorphata</taxon>
        <taxon>Eupercaria</taxon>
        <taxon>Sciaenidae</taxon>
        <taxon>Nibea</taxon>
    </lineage>
</organism>
<reference evidence="1" key="1">
    <citation type="submission" date="2020-04" db="EMBL/GenBank/DDBJ databases">
        <title>A chromosome-scale assembly and high-density genetic map of the yellow drum (Nibea albiflora) genome.</title>
        <authorList>
            <person name="Xu D."/>
            <person name="Zhang W."/>
            <person name="Chen R."/>
            <person name="Tan P."/>
            <person name="Wang L."/>
            <person name="Song H."/>
            <person name="Tian L."/>
            <person name="Zhu Q."/>
            <person name="Wang B."/>
        </authorList>
    </citation>
    <scope>NUCLEOTIDE SEQUENCE</scope>
    <source>
        <strain evidence="1">ZJHYS-2018</strain>
    </source>
</reference>
<protein>
    <submittedName>
        <fullName evidence="1">Uncharacterized protein</fullName>
    </submittedName>
</protein>
<dbReference type="EMBL" id="CM024812">
    <property type="protein sequence ID" value="KAG8004455.1"/>
    <property type="molecule type" value="Genomic_DNA"/>
</dbReference>
<gene>
    <name evidence="1" type="ORF">GBF38_008684</name>
</gene>